<evidence type="ECO:0000313" key="6">
    <source>
        <dbReference type="EMBL" id="UNZ02452.1"/>
    </source>
</evidence>
<feature type="domain" description="ABC transporter" evidence="5">
    <location>
        <begin position="36"/>
        <end position="269"/>
    </location>
</feature>
<reference evidence="6 7" key="1">
    <citation type="submission" date="2022-03" db="EMBL/GenBank/DDBJ databases">
        <title>Complete genome of Streptomyces rimosus ssp. rimosus R7 (=ATCC 10970).</title>
        <authorList>
            <person name="Beganovic S."/>
            <person name="Ruckert C."/>
            <person name="Busche T."/>
            <person name="Kalinowski J."/>
            <person name="Wittmann C."/>
        </authorList>
    </citation>
    <scope>NUCLEOTIDE SEQUENCE [LARGE SCALE GENOMIC DNA]</scope>
    <source>
        <strain evidence="6 7">R7</strain>
    </source>
</reference>
<dbReference type="InterPro" id="IPR017871">
    <property type="entry name" value="ABC_transporter-like_CS"/>
</dbReference>
<dbReference type="PANTHER" id="PTHR24220">
    <property type="entry name" value="IMPORT ATP-BINDING PROTEIN"/>
    <property type="match status" value="1"/>
</dbReference>
<dbReference type="RefSeq" id="WP_003982520.1">
    <property type="nucleotide sequence ID" value="NZ_CP043497.1"/>
</dbReference>
<dbReference type="PROSITE" id="PS00211">
    <property type="entry name" value="ABC_TRANSPORTER_1"/>
    <property type="match status" value="1"/>
</dbReference>
<dbReference type="CDD" id="cd03255">
    <property type="entry name" value="ABC_MJ0796_LolCDE_FtsE"/>
    <property type="match status" value="1"/>
</dbReference>
<evidence type="ECO:0000259" key="5">
    <source>
        <dbReference type="PROSITE" id="PS50893"/>
    </source>
</evidence>
<dbReference type="InterPro" id="IPR003593">
    <property type="entry name" value="AAA+_ATPase"/>
</dbReference>
<feature type="compositionally biased region" description="Basic and acidic residues" evidence="4">
    <location>
        <begin position="1"/>
        <end position="16"/>
    </location>
</feature>
<evidence type="ECO:0000256" key="3">
    <source>
        <dbReference type="ARBA" id="ARBA00022840"/>
    </source>
</evidence>
<dbReference type="SUPFAM" id="SSF52540">
    <property type="entry name" value="P-loop containing nucleoside triphosphate hydrolases"/>
    <property type="match status" value="1"/>
</dbReference>
<proteinExistence type="predicted"/>
<evidence type="ECO:0000256" key="4">
    <source>
        <dbReference type="SAM" id="MobiDB-lite"/>
    </source>
</evidence>
<dbReference type="GO" id="GO:0005524">
    <property type="term" value="F:ATP binding"/>
    <property type="evidence" value="ECO:0007669"/>
    <property type="project" value="UniProtKB-KW"/>
</dbReference>
<dbReference type="InterPro" id="IPR015854">
    <property type="entry name" value="ABC_transpr_LolD-like"/>
</dbReference>
<keyword evidence="2" id="KW-0547">Nucleotide-binding</keyword>
<dbReference type="Pfam" id="PF00005">
    <property type="entry name" value="ABC_tran"/>
    <property type="match status" value="1"/>
</dbReference>
<sequence length="274" mass="29558">MDKHAGSAIYHHHEDGAAAPSRSRGDAGARHSPWAVRLNSVTKSHGSGRAAVTALDDVTAELPYGSFTAVMGPSGSGKSTFLHCASGLERPDRGTVEIAGRDLAPLNERQLTQLRRERVGFVFQGFNLLPALTAEQNITLPVRLAGRRLRLDTGWLEQLLAYVGLTDRRKHRPGELSGGQQQRVAIARALITRPEVVFADEPTGALDTTSARNVLELLRQLVDEVGQTVLMVTHDPVAASYADAVLLLADGRVTDVLHRTSAEAIAERMTRLGV</sequence>
<protein>
    <submittedName>
        <fullName evidence="6">Bacitracin export ATP-binding protein BceA</fullName>
    </submittedName>
</protein>
<keyword evidence="3 6" id="KW-0067">ATP-binding</keyword>
<dbReference type="InterPro" id="IPR017911">
    <property type="entry name" value="MacB-like_ATP-bd"/>
</dbReference>
<name>A0ABY3YWR9_STRRM</name>
<dbReference type="GeneID" id="66858463"/>
<keyword evidence="7" id="KW-1185">Reference proteome</keyword>
<evidence type="ECO:0000256" key="1">
    <source>
        <dbReference type="ARBA" id="ARBA00022448"/>
    </source>
</evidence>
<dbReference type="PROSITE" id="PS50893">
    <property type="entry name" value="ABC_TRANSPORTER_2"/>
    <property type="match status" value="1"/>
</dbReference>
<accession>A0ABY3YWR9</accession>
<dbReference type="InterPro" id="IPR003439">
    <property type="entry name" value="ABC_transporter-like_ATP-bd"/>
</dbReference>
<dbReference type="InterPro" id="IPR027417">
    <property type="entry name" value="P-loop_NTPase"/>
</dbReference>
<dbReference type="Gene3D" id="3.40.50.300">
    <property type="entry name" value="P-loop containing nucleotide triphosphate hydrolases"/>
    <property type="match status" value="1"/>
</dbReference>
<dbReference type="Proteomes" id="UP000829494">
    <property type="component" value="Chromosome"/>
</dbReference>
<evidence type="ECO:0000313" key="7">
    <source>
        <dbReference type="Proteomes" id="UP000829494"/>
    </source>
</evidence>
<feature type="region of interest" description="Disordered" evidence="4">
    <location>
        <begin position="1"/>
        <end position="31"/>
    </location>
</feature>
<dbReference type="EMBL" id="CP094298">
    <property type="protein sequence ID" value="UNZ02452.1"/>
    <property type="molecule type" value="Genomic_DNA"/>
</dbReference>
<keyword evidence="1" id="KW-0813">Transport</keyword>
<dbReference type="SMART" id="SM00382">
    <property type="entry name" value="AAA"/>
    <property type="match status" value="1"/>
</dbReference>
<evidence type="ECO:0000256" key="2">
    <source>
        <dbReference type="ARBA" id="ARBA00022741"/>
    </source>
</evidence>
<gene>
    <name evidence="6" type="primary">bceA1</name>
    <name evidence="6" type="ORF">SRIMR7_09855</name>
</gene>
<organism evidence="6 7">
    <name type="scientific">Streptomyces rimosus subsp. rimosus</name>
    <dbReference type="NCBI Taxonomy" id="132474"/>
    <lineage>
        <taxon>Bacteria</taxon>
        <taxon>Bacillati</taxon>
        <taxon>Actinomycetota</taxon>
        <taxon>Actinomycetes</taxon>
        <taxon>Kitasatosporales</taxon>
        <taxon>Streptomycetaceae</taxon>
        <taxon>Streptomyces</taxon>
    </lineage>
</organism>
<dbReference type="PANTHER" id="PTHR24220:SF685">
    <property type="entry name" value="ABC TRANSPORTER RELATED"/>
    <property type="match status" value="1"/>
</dbReference>